<dbReference type="AlphaFoldDB" id="A0A0S4KML2"/>
<feature type="chain" id="PRO_5006623418" evidence="2">
    <location>
        <begin position="33"/>
        <end position="1080"/>
    </location>
</feature>
<dbReference type="EMBL" id="CYKH01002253">
    <property type="protein sequence ID" value="CUM57948.1"/>
    <property type="molecule type" value="Genomic_DNA"/>
</dbReference>
<feature type="transmembrane region" description="Helical" evidence="1">
    <location>
        <begin position="816"/>
        <end position="836"/>
    </location>
</feature>
<feature type="transmembrane region" description="Helical" evidence="1">
    <location>
        <begin position="671"/>
        <end position="690"/>
    </location>
</feature>
<evidence type="ECO:0000313" key="3">
    <source>
        <dbReference type="EMBL" id="CUM57948.1"/>
    </source>
</evidence>
<protein>
    <submittedName>
        <fullName evidence="3">Membrane-associated protein, putative</fullName>
    </submittedName>
</protein>
<sequence>MFEYHSRVSSTITQRHQTWLFILLAILHVAVATDCPNTTMKCCDEALQGCIPTTNNCSVFIFCVEGRVVIDSVNNANISITTSVPRRVQIINTDNLSVLINSTNFATTTIDITNSSNVVLGGDIHQVNCSVVGSANINLNFQSITTNGAENVSTYIDGSTEVNVTVLKYTKVTTIVKNCTDVQLLPTSCTFVTIIATHLNSSIDRQLVFCYSNGYCEYTIEVSHSTFYSSSLLTLGTNANATVVLTSVTGLGVRSLVNANTVKVKLFDTTLQLSQRQVFLIVGVCNFLGIYNSSVFGTLQTPLSSFSTYGIKELRFDNVRVLNCQIANVDTAILNNCAVTLVGPLFSIKDSASISITDSSIKVSTLSSSIGVSAISLHVLRSTVSVTTGMTLAIENRLNIVSSTLVSAKPLYFFRSAVTPQTIQLSIQSSWTFNCSLIGVLQPFPSNVAANITLLLRTSSLMLSAPLIAVSIPGTVSLTLDHVDTSTTAVFNPDSPTTTLVLRSAKLPTAYLPESATTLFEDCYSVVRSPYTEQPVAVKGRLMIDQVRNNSNQKIVFNDSVCMLTRSATTASVPSVQLSSESTFSRTSETVTPSLPVPLVAPTDAPLPAQIGSNVAAAASLVTGSDTSNIVMMSMLSLLSCEGRPSALGTTTNTVSLFFTLGGWQMAVGNLGLALAILIAHVTATSFLSWRRGTSFPTECHGVVRFPSMSITASEFLLPGSTYGAVMVLTNTDSDAGELAACIMCIVVVVGTIVVRQAFLVLSVLPHTQWELYLHRPVDVWDAKLYPIGRWSPKGMRNSFGSLIGPMKRRFASYRIVESILSLLIAAAAGAGGQSAEYVCRSLVYLVGVLCAVVALLCALTRPYRFPMDRYTTPLVHLLFSIVCFLKASNANAVIVSWIQVVQSVVLVWKNVWMVWISLREAMWEDEADANDEEDKDEGGGGIIRTIVAALWFGGGGLGTSRNNTQFTRIARTEEEELADWLPDDVLQRDVPGINIGDQLMAPFLVQGPANDEDIFQPKDTVDLMSCSSRSSEEDAPPLIHEDDVDVEGVIELRVEDKPPVVNNTVKTDFFVGIEGYYMN</sequence>
<dbReference type="VEuPathDB" id="TriTrypDB:BSAL_48825"/>
<feature type="signal peptide" evidence="2">
    <location>
        <begin position="1"/>
        <end position="32"/>
    </location>
</feature>
<keyword evidence="2" id="KW-0732">Signal</keyword>
<evidence type="ECO:0000256" key="1">
    <source>
        <dbReference type="SAM" id="Phobius"/>
    </source>
</evidence>
<keyword evidence="1" id="KW-0472">Membrane</keyword>
<proteinExistence type="predicted"/>
<accession>A0A0S4KML2</accession>
<evidence type="ECO:0000256" key="2">
    <source>
        <dbReference type="SAM" id="SignalP"/>
    </source>
</evidence>
<keyword evidence="4" id="KW-1185">Reference proteome</keyword>
<reference evidence="4" key="1">
    <citation type="submission" date="2015-09" db="EMBL/GenBank/DDBJ databases">
        <authorList>
            <consortium name="Pathogen Informatics"/>
        </authorList>
    </citation>
    <scope>NUCLEOTIDE SEQUENCE [LARGE SCALE GENOMIC DNA]</scope>
    <source>
        <strain evidence="4">Lake Konstanz</strain>
    </source>
</reference>
<feature type="transmembrane region" description="Helical" evidence="1">
    <location>
        <begin position="736"/>
        <end position="755"/>
    </location>
</feature>
<name>A0A0S4KML2_BODSA</name>
<gene>
    <name evidence="3" type="ORF">BSAL_48825</name>
</gene>
<dbReference type="Proteomes" id="UP000051952">
    <property type="component" value="Unassembled WGS sequence"/>
</dbReference>
<feature type="transmembrane region" description="Helical" evidence="1">
    <location>
        <begin position="842"/>
        <end position="860"/>
    </location>
</feature>
<feature type="transmembrane region" description="Helical" evidence="1">
    <location>
        <begin position="711"/>
        <end position="730"/>
    </location>
</feature>
<evidence type="ECO:0000313" key="4">
    <source>
        <dbReference type="Proteomes" id="UP000051952"/>
    </source>
</evidence>
<organism evidence="3 4">
    <name type="scientific">Bodo saltans</name>
    <name type="common">Flagellated protozoan</name>
    <dbReference type="NCBI Taxonomy" id="75058"/>
    <lineage>
        <taxon>Eukaryota</taxon>
        <taxon>Discoba</taxon>
        <taxon>Euglenozoa</taxon>
        <taxon>Kinetoplastea</taxon>
        <taxon>Metakinetoplastina</taxon>
        <taxon>Eubodonida</taxon>
        <taxon>Bodonidae</taxon>
        <taxon>Bodo</taxon>
    </lineage>
</organism>
<keyword evidence="1" id="KW-1133">Transmembrane helix</keyword>
<keyword evidence="1" id="KW-0812">Transmembrane</keyword>